<accession>A0A3G2EEH3</accession>
<protein>
    <submittedName>
        <fullName evidence="1">Uncharacterized protein</fullName>
    </submittedName>
</protein>
<keyword evidence="2" id="KW-1185">Reference proteome</keyword>
<dbReference type="AlphaFoldDB" id="A0A3G2EEH3"/>
<reference evidence="1 2" key="1">
    <citation type="submission" date="2018-10" db="EMBL/GenBank/DDBJ databases">
        <title>Effects of UV and annual dynamics of microbial communities in freshwater RAS systems.</title>
        <authorList>
            <person name="Bekkelund A.K."/>
            <person name="Hansen B.R."/>
            <person name="Stokken H."/>
            <person name="Eriksen B.F."/>
            <person name="Kashulin N.A."/>
        </authorList>
    </citation>
    <scope>NUCLEOTIDE SEQUENCE [LARGE SCALE GENOMIC DNA]</scope>
    <source>
        <strain evidence="1 2">BHSEK</strain>
    </source>
</reference>
<dbReference type="EMBL" id="CP033019">
    <property type="protein sequence ID" value="AYM78373.1"/>
    <property type="molecule type" value="Genomic_DNA"/>
</dbReference>
<name>A0A3G2EEH3_9BURK</name>
<proteinExistence type="predicted"/>
<organism evidence="1 2">
    <name type="scientific">Janthinobacterium agaricidamnosum</name>
    <dbReference type="NCBI Taxonomy" id="55508"/>
    <lineage>
        <taxon>Bacteria</taxon>
        <taxon>Pseudomonadati</taxon>
        <taxon>Pseudomonadota</taxon>
        <taxon>Betaproteobacteria</taxon>
        <taxon>Burkholderiales</taxon>
        <taxon>Oxalobacteraceae</taxon>
        <taxon>Janthinobacterium</taxon>
    </lineage>
</organism>
<gene>
    <name evidence="1" type="ORF">D9M09_23170</name>
</gene>
<dbReference type="Proteomes" id="UP000279594">
    <property type="component" value="Chromosome"/>
</dbReference>
<evidence type="ECO:0000313" key="1">
    <source>
        <dbReference type="EMBL" id="AYM78373.1"/>
    </source>
</evidence>
<sequence length="61" mass="6269">MKMHTPAPDACNTLHPHTPIALPYARAGGVTLAISAAATRAGAVRCVQAATPWPALRPVQA</sequence>
<evidence type="ECO:0000313" key="2">
    <source>
        <dbReference type="Proteomes" id="UP000279594"/>
    </source>
</evidence>
<dbReference type="RefSeq" id="WP_121670486.1">
    <property type="nucleotide sequence ID" value="NZ_CP033019.1"/>
</dbReference>